<proteinExistence type="predicted"/>
<accession>A0A9X2YFD7</accession>
<dbReference type="EMBL" id="JACKRN010000742">
    <property type="protein sequence ID" value="MCV7072723.1"/>
    <property type="molecule type" value="Genomic_DNA"/>
</dbReference>
<reference evidence="1" key="2">
    <citation type="journal article" date="2022" name="BMC Genomics">
        <title>Comparative genome analysis of mycobacteria focusing on tRNA and non-coding RNA.</title>
        <authorList>
            <person name="Behra P.R.K."/>
            <person name="Pettersson B.M.F."/>
            <person name="Ramesh M."/>
            <person name="Das S."/>
            <person name="Dasgupta S."/>
            <person name="Kirsebom L.A."/>
        </authorList>
    </citation>
    <scope>NUCLEOTIDE SEQUENCE</scope>
    <source>
        <strain evidence="1">DSM 45406</strain>
    </source>
</reference>
<dbReference type="EMBL" id="CP092427">
    <property type="protein sequence ID" value="ULP38393.1"/>
    <property type="molecule type" value="Genomic_DNA"/>
</dbReference>
<reference evidence="2" key="3">
    <citation type="submission" date="2022-08" db="EMBL/GenBank/DDBJ databases">
        <title>Whole genome sequencing of non-tuberculosis mycobacteria type-strains.</title>
        <authorList>
            <person name="Igarashi Y."/>
            <person name="Osugi A."/>
            <person name="Mitarai S."/>
        </authorList>
    </citation>
    <scope>NUCLEOTIDE SEQUENCE</scope>
    <source>
        <strain evidence="2">JCM 16372</strain>
    </source>
</reference>
<dbReference type="Proteomes" id="UP001140272">
    <property type="component" value="Unassembled WGS sequence"/>
</dbReference>
<dbReference type="Gene3D" id="2.30.110.10">
    <property type="entry name" value="Electron Transport, Fmn-binding Protein, Chain A"/>
    <property type="match status" value="1"/>
</dbReference>
<dbReference type="Pfam" id="PF12900">
    <property type="entry name" value="Pyridox_ox_2"/>
    <property type="match status" value="1"/>
</dbReference>
<dbReference type="Proteomes" id="UP001055159">
    <property type="component" value="Chromosome"/>
</dbReference>
<evidence type="ECO:0000313" key="4">
    <source>
        <dbReference type="Proteomes" id="UP001140272"/>
    </source>
</evidence>
<dbReference type="InterPro" id="IPR012349">
    <property type="entry name" value="Split_barrel_FMN-bd"/>
</dbReference>
<organism evidence="1 4">
    <name type="scientific">Mycolicibacterium rufum</name>
    <dbReference type="NCBI Taxonomy" id="318424"/>
    <lineage>
        <taxon>Bacteria</taxon>
        <taxon>Bacillati</taxon>
        <taxon>Actinomycetota</taxon>
        <taxon>Actinomycetes</taxon>
        <taxon>Mycobacteriales</taxon>
        <taxon>Mycobacteriaceae</taxon>
        <taxon>Mycolicibacterium</taxon>
    </lineage>
</organism>
<evidence type="ECO:0000313" key="3">
    <source>
        <dbReference type="Proteomes" id="UP001055159"/>
    </source>
</evidence>
<name>A0A9X2YFD7_9MYCO</name>
<protein>
    <submittedName>
        <fullName evidence="1">Pyridoxamine 5'-phosphate oxidase family protein</fullName>
    </submittedName>
</protein>
<dbReference type="AlphaFoldDB" id="A0A9X2YFD7"/>
<dbReference type="RefSeq" id="WP_043406886.1">
    <property type="nucleotide sequence ID" value="NZ_CP092427.2"/>
</dbReference>
<reference evidence="1" key="1">
    <citation type="submission" date="2020-07" db="EMBL/GenBank/DDBJ databases">
        <authorList>
            <person name="Pettersson B.M.F."/>
            <person name="Behra P.R.K."/>
            <person name="Ramesh M."/>
            <person name="Das S."/>
            <person name="Dasgupta S."/>
            <person name="Kirsebom L.A."/>
        </authorList>
    </citation>
    <scope>NUCLEOTIDE SEQUENCE</scope>
    <source>
        <strain evidence="1">DSM 45406</strain>
    </source>
</reference>
<sequence>MSQDPAPVSVLPESECWRHLSSVSLGRLVTSVDGNPAIFPVNFAVQNRSILFRTAEGTKLVSAAINSTVLFEADDHTVADGWSVIVKGTARSLRSDEEIAEADAANLLPWTATAKTHYVRIRPLNVTGRRFVFGPEPDRAPEQA</sequence>
<dbReference type="InterPro" id="IPR024747">
    <property type="entry name" value="Pyridox_Oxase-rel"/>
</dbReference>
<keyword evidence="3" id="KW-1185">Reference proteome</keyword>
<evidence type="ECO:0000313" key="1">
    <source>
        <dbReference type="EMBL" id="MCV7072723.1"/>
    </source>
</evidence>
<dbReference type="SUPFAM" id="SSF50475">
    <property type="entry name" value="FMN-binding split barrel"/>
    <property type="match status" value="1"/>
</dbReference>
<gene>
    <name evidence="1" type="ORF">H7H73_22530</name>
    <name evidence="2" type="ORF">MJO55_08205</name>
</gene>
<evidence type="ECO:0000313" key="2">
    <source>
        <dbReference type="EMBL" id="ULP38393.1"/>
    </source>
</evidence>